<reference evidence="1" key="2">
    <citation type="submission" date="2023-05" db="EMBL/GenBank/DDBJ databases">
        <authorList>
            <person name="Schelkunov M.I."/>
        </authorList>
    </citation>
    <scope>NUCLEOTIDE SEQUENCE</scope>
    <source>
        <strain evidence="1">Hsosn_3</strain>
        <tissue evidence="1">Leaf</tissue>
    </source>
</reference>
<proteinExistence type="predicted"/>
<reference evidence="1" key="1">
    <citation type="submission" date="2023-02" db="EMBL/GenBank/DDBJ databases">
        <title>Genome of toxic invasive species Heracleum sosnowskyi carries increased number of genes despite the absence of recent whole-genome duplications.</title>
        <authorList>
            <person name="Schelkunov M."/>
            <person name="Shtratnikova V."/>
            <person name="Makarenko M."/>
            <person name="Klepikova A."/>
            <person name="Omelchenko D."/>
            <person name="Novikova G."/>
            <person name="Obukhova E."/>
            <person name="Bogdanov V."/>
            <person name="Penin A."/>
            <person name="Logacheva M."/>
        </authorList>
    </citation>
    <scope>NUCLEOTIDE SEQUENCE</scope>
    <source>
        <strain evidence="1">Hsosn_3</strain>
        <tissue evidence="1">Leaf</tissue>
    </source>
</reference>
<name>A0AAD8ID10_9APIA</name>
<sequence>MLRHELRRYHKIWCLIVTSRKIEHAPPRLLSAQPPCSRHGLLRARAATPLSPPLFFFRSFHRRLCPLSAVAAAAIPNSGQYKPPCSFDFSSFISTAGREEKRKEGENSPGL</sequence>
<comment type="caution">
    <text evidence="1">The sequence shown here is derived from an EMBL/GenBank/DDBJ whole genome shotgun (WGS) entry which is preliminary data.</text>
</comment>
<evidence type="ECO:0000313" key="2">
    <source>
        <dbReference type="Proteomes" id="UP001237642"/>
    </source>
</evidence>
<accession>A0AAD8ID10</accession>
<organism evidence="1 2">
    <name type="scientific">Heracleum sosnowskyi</name>
    <dbReference type="NCBI Taxonomy" id="360622"/>
    <lineage>
        <taxon>Eukaryota</taxon>
        <taxon>Viridiplantae</taxon>
        <taxon>Streptophyta</taxon>
        <taxon>Embryophyta</taxon>
        <taxon>Tracheophyta</taxon>
        <taxon>Spermatophyta</taxon>
        <taxon>Magnoliopsida</taxon>
        <taxon>eudicotyledons</taxon>
        <taxon>Gunneridae</taxon>
        <taxon>Pentapetalae</taxon>
        <taxon>asterids</taxon>
        <taxon>campanulids</taxon>
        <taxon>Apiales</taxon>
        <taxon>Apiaceae</taxon>
        <taxon>Apioideae</taxon>
        <taxon>apioid superclade</taxon>
        <taxon>Tordylieae</taxon>
        <taxon>Tordyliinae</taxon>
        <taxon>Heracleum</taxon>
    </lineage>
</organism>
<keyword evidence="2" id="KW-1185">Reference proteome</keyword>
<evidence type="ECO:0000313" key="1">
    <source>
        <dbReference type="EMBL" id="KAK1382272.1"/>
    </source>
</evidence>
<gene>
    <name evidence="1" type="ORF">POM88_020007</name>
</gene>
<dbReference type="AlphaFoldDB" id="A0AAD8ID10"/>
<protein>
    <submittedName>
        <fullName evidence="1">Uncharacterized protein</fullName>
    </submittedName>
</protein>
<dbReference type="EMBL" id="JAUIZM010000005">
    <property type="protein sequence ID" value="KAK1382272.1"/>
    <property type="molecule type" value="Genomic_DNA"/>
</dbReference>
<dbReference type="Proteomes" id="UP001237642">
    <property type="component" value="Unassembled WGS sequence"/>
</dbReference>